<dbReference type="Pfam" id="PF13231">
    <property type="entry name" value="PMT_2"/>
    <property type="match status" value="1"/>
</dbReference>
<accession>A0A847VD99</accession>
<feature type="transmembrane region" description="Helical" evidence="1">
    <location>
        <begin position="157"/>
        <end position="173"/>
    </location>
</feature>
<feature type="transmembrane region" description="Helical" evidence="1">
    <location>
        <begin position="180"/>
        <end position="211"/>
    </location>
</feature>
<feature type="transmembrane region" description="Helical" evidence="1">
    <location>
        <begin position="101"/>
        <end position="121"/>
    </location>
</feature>
<evidence type="ECO:0000313" key="4">
    <source>
        <dbReference type="Proteomes" id="UP000564033"/>
    </source>
</evidence>
<evidence type="ECO:0000256" key="1">
    <source>
        <dbReference type="SAM" id="Phobius"/>
    </source>
</evidence>
<feature type="transmembrane region" description="Helical" evidence="1">
    <location>
        <begin position="422"/>
        <end position="441"/>
    </location>
</feature>
<feature type="transmembrane region" description="Helical" evidence="1">
    <location>
        <begin position="133"/>
        <end position="151"/>
    </location>
</feature>
<name>A0A847VD99_9BACT</name>
<keyword evidence="1" id="KW-1133">Transmembrane helix</keyword>
<feature type="transmembrane region" description="Helical" evidence="1">
    <location>
        <begin position="237"/>
        <end position="256"/>
    </location>
</feature>
<proteinExistence type="predicted"/>
<keyword evidence="1" id="KW-0472">Membrane</keyword>
<sequence length="478" mass="56692">MQFKKILNSISFYRIALFFFFLVFFLESLFFALYIREAIFPDEGHHLRLSQLYSETYTNLKNSEESYHLGDIEHIPYLYHWIGGRILNVKKVIFPFVEDLFVLRVFSVILGVVNLYIAYQIVKRVTKEKLQHVLLIAMLSSTPMFSFISAGVSYDPLVFLFSFLSILLTLKLLERNSISLLLSLVITMLAGILTKKTFLPLVVVIIFFLIIKTFQERKEYLNIIKRSLKDKRELRHIIFLLLVTFFFLFLSLNLYLRNIIKYKNLIPSCTQVMQEEDCMKDPEFLRDLALQENAPPRAERLKPYWYIPHWVYLMINTTYAICGHKAVKLSYSQFIRFFMIIILGLIMFVRKYDVKNPKYNFLVILSLFYTFTLMFYVNYQSYLWRGVIGVALQGRYIFPVIVPIYICVIEGLLLFKNKYMRVTIFGVILFVFLYGNIPFFVRNLTADWFFENAGDIRTVLNVKDSLYIINHNIKRFLP</sequence>
<dbReference type="AlphaFoldDB" id="A0A847VD99"/>
<keyword evidence="1" id="KW-0812">Transmembrane</keyword>
<feature type="transmembrane region" description="Helical" evidence="1">
    <location>
        <begin position="359"/>
        <end position="376"/>
    </location>
</feature>
<protein>
    <submittedName>
        <fullName evidence="3">Glycosyltransferase family 39 protein</fullName>
    </submittedName>
</protein>
<comment type="caution">
    <text evidence="3">The sequence shown here is derived from an EMBL/GenBank/DDBJ whole genome shotgun (WGS) entry which is preliminary data.</text>
</comment>
<reference evidence="3 4" key="1">
    <citation type="journal article" date="2020" name="Biotechnol. Biofuels">
        <title>New insights from the biogas microbiome by comprehensive genome-resolved metagenomics of nearly 1600 species originating from multiple anaerobic digesters.</title>
        <authorList>
            <person name="Campanaro S."/>
            <person name="Treu L."/>
            <person name="Rodriguez-R L.M."/>
            <person name="Kovalovszki A."/>
            <person name="Ziels R.M."/>
            <person name="Maus I."/>
            <person name="Zhu X."/>
            <person name="Kougias P.G."/>
            <person name="Basile A."/>
            <person name="Luo G."/>
            <person name="Schluter A."/>
            <person name="Konstantinidis K.T."/>
            <person name="Angelidaki I."/>
        </authorList>
    </citation>
    <scope>NUCLEOTIDE SEQUENCE [LARGE SCALE GENOMIC DNA]</scope>
    <source>
        <strain evidence="3">AS19jrsBPTG_9</strain>
    </source>
</reference>
<organism evidence="3 4">
    <name type="scientific">Candidatus Dojkabacteria bacterium</name>
    <dbReference type="NCBI Taxonomy" id="2099670"/>
    <lineage>
        <taxon>Bacteria</taxon>
        <taxon>Candidatus Dojkabacteria</taxon>
    </lineage>
</organism>
<dbReference type="Proteomes" id="UP000564033">
    <property type="component" value="Unassembled WGS sequence"/>
</dbReference>
<keyword evidence="3" id="KW-0808">Transferase</keyword>
<feature type="transmembrane region" description="Helical" evidence="1">
    <location>
        <begin position="12"/>
        <end position="35"/>
    </location>
</feature>
<dbReference type="EMBL" id="JAAZIL010000053">
    <property type="protein sequence ID" value="NLZ24526.1"/>
    <property type="molecule type" value="Genomic_DNA"/>
</dbReference>
<dbReference type="GO" id="GO:0016740">
    <property type="term" value="F:transferase activity"/>
    <property type="evidence" value="ECO:0007669"/>
    <property type="project" value="UniProtKB-KW"/>
</dbReference>
<feature type="domain" description="Glycosyltransferase RgtA/B/C/D-like" evidence="2">
    <location>
        <begin position="99"/>
        <end position="221"/>
    </location>
</feature>
<evidence type="ECO:0000313" key="3">
    <source>
        <dbReference type="EMBL" id="NLZ24526.1"/>
    </source>
</evidence>
<dbReference type="InterPro" id="IPR038731">
    <property type="entry name" value="RgtA/B/C-like"/>
</dbReference>
<feature type="transmembrane region" description="Helical" evidence="1">
    <location>
        <begin position="304"/>
        <end position="321"/>
    </location>
</feature>
<gene>
    <name evidence="3" type="ORF">GX888_02150</name>
</gene>
<evidence type="ECO:0000259" key="2">
    <source>
        <dbReference type="Pfam" id="PF13231"/>
    </source>
</evidence>
<feature type="transmembrane region" description="Helical" evidence="1">
    <location>
        <begin position="396"/>
        <end position="415"/>
    </location>
</feature>
<feature type="transmembrane region" description="Helical" evidence="1">
    <location>
        <begin position="333"/>
        <end position="352"/>
    </location>
</feature>